<dbReference type="GO" id="GO:0010073">
    <property type="term" value="P:meristem maintenance"/>
    <property type="evidence" value="ECO:0007669"/>
    <property type="project" value="InterPro"/>
</dbReference>
<keyword evidence="3" id="KW-1185">Reference proteome</keyword>
<sequence length="231" mass="26164">MTADSLRFYDYEEEYFVFGDTKVDLGLEDVMYITGLPIDGKQISGIGPEDPIETIVNHLSINLGEANDLLLPSNKGKKSHDISLTRLKVKFESIVVTEENVNSHVKAYILFLLGNVLFSTSSFDGVSAIYLPFLEVLDIDNYAWGAVVLATLKVSMNKVRKGNKTLTGFAYLLMVFAFERFKCLRKIFDFTIPSQFPLMLGWANLTNENLRKRSLMPNMATCYDKLREMTN</sequence>
<name>A0A9D4XAS5_PEA</name>
<dbReference type="AlphaFoldDB" id="A0A9D4XAS5"/>
<evidence type="ECO:0000313" key="2">
    <source>
        <dbReference type="EMBL" id="KAI5416958.1"/>
    </source>
</evidence>
<accession>A0A9D4XAS5</accession>
<dbReference type="InterPro" id="IPR044824">
    <property type="entry name" value="MAIN-like"/>
</dbReference>
<proteinExistence type="predicted"/>
<organism evidence="2 3">
    <name type="scientific">Pisum sativum</name>
    <name type="common">Garden pea</name>
    <name type="synonym">Lathyrus oleraceus</name>
    <dbReference type="NCBI Taxonomy" id="3888"/>
    <lineage>
        <taxon>Eukaryota</taxon>
        <taxon>Viridiplantae</taxon>
        <taxon>Streptophyta</taxon>
        <taxon>Embryophyta</taxon>
        <taxon>Tracheophyta</taxon>
        <taxon>Spermatophyta</taxon>
        <taxon>Magnoliopsida</taxon>
        <taxon>eudicotyledons</taxon>
        <taxon>Gunneridae</taxon>
        <taxon>Pentapetalae</taxon>
        <taxon>rosids</taxon>
        <taxon>fabids</taxon>
        <taxon>Fabales</taxon>
        <taxon>Fabaceae</taxon>
        <taxon>Papilionoideae</taxon>
        <taxon>50 kb inversion clade</taxon>
        <taxon>NPAAA clade</taxon>
        <taxon>Hologalegina</taxon>
        <taxon>IRL clade</taxon>
        <taxon>Fabeae</taxon>
        <taxon>Lathyrus</taxon>
    </lineage>
</organism>
<feature type="domain" description="Aminotransferase-like plant mobile" evidence="1">
    <location>
        <begin position="22"/>
        <end position="214"/>
    </location>
</feature>
<dbReference type="Proteomes" id="UP001058974">
    <property type="component" value="Chromosome 4"/>
</dbReference>
<dbReference type="InterPro" id="IPR019557">
    <property type="entry name" value="AminoTfrase-like_pln_mobile"/>
</dbReference>
<gene>
    <name evidence="2" type="ORF">KIW84_041815</name>
</gene>
<dbReference type="EMBL" id="JAMSHJ010000004">
    <property type="protein sequence ID" value="KAI5416958.1"/>
    <property type="molecule type" value="Genomic_DNA"/>
</dbReference>
<evidence type="ECO:0000313" key="3">
    <source>
        <dbReference type="Proteomes" id="UP001058974"/>
    </source>
</evidence>
<protein>
    <recommendedName>
        <fullName evidence="1">Aminotransferase-like plant mobile domain-containing protein</fullName>
    </recommendedName>
</protein>
<reference evidence="2 3" key="1">
    <citation type="journal article" date="2022" name="Nat. Genet.">
        <title>Improved pea reference genome and pan-genome highlight genomic features and evolutionary characteristics.</title>
        <authorList>
            <person name="Yang T."/>
            <person name="Liu R."/>
            <person name="Luo Y."/>
            <person name="Hu S."/>
            <person name="Wang D."/>
            <person name="Wang C."/>
            <person name="Pandey M.K."/>
            <person name="Ge S."/>
            <person name="Xu Q."/>
            <person name="Li N."/>
            <person name="Li G."/>
            <person name="Huang Y."/>
            <person name="Saxena R.K."/>
            <person name="Ji Y."/>
            <person name="Li M."/>
            <person name="Yan X."/>
            <person name="He Y."/>
            <person name="Liu Y."/>
            <person name="Wang X."/>
            <person name="Xiang C."/>
            <person name="Varshney R.K."/>
            <person name="Ding H."/>
            <person name="Gao S."/>
            <person name="Zong X."/>
        </authorList>
    </citation>
    <scope>NUCLEOTIDE SEQUENCE [LARGE SCALE GENOMIC DNA]</scope>
    <source>
        <strain evidence="2 3">cv. Zhongwan 6</strain>
    </source>
</reference>
<comment type="caution">
    <text evidence="2">The sequence shown here is derived from an EMBL/GenBank/DDBJ whole genome shotgun (WGS) entry which is preliminary data.</text>
</comment>
<dbReference type="PANTHER" id="PTHR46033:SF17">
    <property type="entry name" value="AMINOTRANSFERASE-LIKE PLANT MOBILE DOMAIN-CONTAINING PROTEIN"/>
    <property type="match status" value="1"/>
</dbReference>
<dbReference type="Pfam" id="PF10536">
    <property type="entry name" value="PMD"/>
    <property type="match status" value="1"/>
</dbReference>
<evidence type="ECO:0000259" key="1">
    <source>
        <dbReference type="Pfam" id="PF10536"/>
    </source>
</evidence>
<dbReference type="PANTHER" id="PTHR46033">
    <property type="entry name" value="PROTEIN MAIN-LIKE 2"/>
    <property type="match status" value="1"/>
</dbReference>
<dbReference type="Gramene" id="Psat04G0181500-T1">
    <property type="protein sequence ID" value="KAI5416958.1"/>
    <property type="gene ID" value="KIW84_041815"/>
</dbReference>